<comment type="caution">
    <text evidence="1">The sequence shown here is derived from an EMBL/GenBank/DDBJ whole genome shotgun (WGS) entry which is preliminary data.</text>
</comment>
<dbReference type="Proteomes" id="UP001163603">
    <property type="component" value="Chromosome 8"/>
</dbReference>
<proteinExistence type="predicted"/>
<sequence length="397" mass="42571">MLFIEELWELQFFDYFRSKTQGFPSTSDSMVTANCKSADLETCRNDAAAFTLKFVAIASILIAGIVGVAIPLVGKHRRFLRTDGSLFVAAKAFAAGVILATGFVHMLSGGSKALNDSCLPEYPWSKFPFAGFFAMVAALLTLLVDFMGTQYYERKQGLTRTTEDQGRVGSVDAVSESGIVPVVDNKERNGKVFGEEEGGGMHIVGMHAHAAHHRHSHPHGQDACEGFVIVKDQAHGHGTRTRALARVLELGIVSHSIIIGISLGVSNSPCTIRPLIAALSFHQFFEGFALGGCISQAQFKTSSAALMACFFAITTPLGIGIGTGIASVYNPYSAGALIVEGVLDSMSAGILVYMALVDLIAADFLSKRMSCNFRLQVVSYFMLFFGAGLMSLLAIWA</sequence>
<accession>A0ACC0Y8S9</accession>
<organism evidence="1 2">
    <name type="scientific">Pistacia integerrima</name>
    <dbReference type="NCBI Taxonomy" id="434235"/>
    <lineage>
        <taxon>Eukaryota</taxon>
        <taxon>Viridiplantae</taxon>
        <taxon>Streptophyta</taxon>
        <taxon>Embryophyta</taxon>
        <taxon>Tracheophyta</taxon>
        <taxon>Spermatophyta</taxon>
        <taxon>Magnoliopsida</taxon>
        <taxon>eudicotyledons</taxon>
        <taxon>Gunneridae</taxon>
        <taxon>Pentapetalae</taxon>
        <taxon>rosids</taxon>
        <taxon>malvids</taxon>
        <taxon>Sapindales</taxon>
        <taxon>Anacardiaceae</taxon>
        <taxon>Pistacia</taxon>
    </lineage>
</organism>
<dbReference type="EMBL" id="CM047743">
    <property type="protein sequence ID" value="KAJ0031024.1"/>
    <property type="molecule type" value="Genomic_DNA"/>
</dbReference>
<keyword evidence="2" id="KW-1185">Reference proteome</keyword>
<protein>
    <submittedName>
        <fullName evidence="1">Uncharacterized protein</fullName>
    </submittedName>
</protein>
<name>A0ACC0Y8S9_9ROSI</name>
<evidence type="ECO:0000313" key="1">
    <source>
        <dbReference type="EMBL" id="KAJ0031024.1"/>
    </source>
</evidence>
<reference evidence="2" key="1">
    <citation type="journal article" date="2023" name="G3 (Bethesda)">
        <title>Genome assembly and association tests identify interacting loci associated with vigor, precocity, and sex in interspecific pistachio rootstocks.</title>
        <authorList>
            <person name="Palmer W."/>
            <person name="Jacygrad E."/>
            <person name="Sagayaradj S."/>
            <person name="Cavanaugh K."/>
            <person name="Han R."/>
            <person name="Bertier L."/>
            <person name="Beede B."/>
            <person name="Kafkas S."/>
            <person name="Golino D."/>
            <person name="Preece J."/>
            <person name="Michelmore R."/>
        </authorList>
    </citation>
    <scope>NUCLEOTIDE SEQUENCE [LARGE SCALE GENOMIC DNA]</scope>
</reference>
<gene>
    <name evidence="1" type="ORF">Pint_12961</name>
</gene>
<evidence type="ECO:0000313" key="2">
    <source>
        <dbReference type="Proteomes" id="UP001163603"/>
    </source>
</evidence>